<dbReference type="UniPathway" id="UPA00219"/>
<keyword evidence="7 9" id="KW-0573">Peptidoglycan synthesis</keyword>
<keyword evidence="4" id="KW-0808">Transferase</keyword>
<dbReference type="GO" id="GO:0071972">
    <property type="term" value="F:peptidoglycan L,D-transpeptidase activity"/>
    <property type="evidence" value="ECO:0007669"/>
    <property type="project" value="TreeGrafter"/>
</dbReference>
<keyword evidence="5" id="KW-0378">Hydrolase</keyword>
<dbReference type="InterPro" id="IPR038063">
    <property type="entry name" value="Transpep_catalytic_dom"/>
</dbReference>
<dbReference type="GO" id="GO:0018104">
    <property type="term" value="P:peptidoglycan-protein cross-linking"/>
    <property type="evidence" value="ECO:0007669"/>
    <property type="project" value="TreeGrafter"/>
</dbReference>
<keyword evidence="10" id="KW-0732">Signal</keyword>
<evidence type="ECO:0000313" key="13">
    <source>
        <dbReference type="Proteomes" id="UP000295122"/>
    </source>
</evidence>
<dbReference type="SUPFAM" id="SSF141523">
    <property type="entry name" value="L,D-transpeptidase catalytic domain-like"/>
    <property type="match status" value="1"/>
</dbReference>
<keyword evidence="6 9" id="KW-0133">Cell shape</keyword>
<evidence type="ECO:0000256" key="5">
    <source>
        <dbReference type="ARBA" id="ARBA00022801"/>
    </source>
</evidence>
<sequence length="239" mass="25347">MSVTRRVFGIMGLAGVSAGLSACNGGGLPVFGSVAPEASAAPPPAPRPHTPRSARYDAIYGEFPGEPFPIAAFDYTQMDPRHLRRSVAYSSHEPAGTIVIEPADYALYYVEGGGRATRYGVGVGKEGFGWNGEAKVAVRRSWPDWIPPREMIERDPTVAPRLTQTARGMGVPGGLDSPLGARAMILAANGQDSGYRIHGTTEPDTIGTNVSSGCIRLVNQDVIHLYGRTVQSNRVLVAA</sequence>
<dbReference type="InterPro" id="IPR005490">
    <property type="entry name" value="LD_TPept_cat_dom"/>
</dbReference>
<dbReference type="RefSeq" id="WP_245513139.1">
    <property type="nucleotide sequence ID" value="NZ_SNZR01000013.1"/>
</dbReference>
<evidence type="ECO:0000256" key="3">
    <source>
        <dbReference type="ARBA" id="ARBA00022676"/>
    </source>
</evidence>
<comment type="similarity">
    <text evidence="2">Belongs to the YkuD family.</text>
</comment>
<proteinExistence type="inferred from homology"/>
<keyword evidence="3" id="KW-0328">Glycosyltransferase</keyword>
<comment type="caution">
    <text evidence="12">The sequence shown here is derived from an EMBL/GenBank/DDBJ whole genome shotgun (WGS) entry which is preliminary data.</text>
</comment>
<dbReference type="EMBL" id="SNZR01000013">
    <property type="protein sequence ID" value="TDR89660.1"/>
    <property type="molecule type" value="Genomic_DNA"/>
</dbReference>
<evidence type="ECO:0000259" key="11">
    <source>
        <dbReference type="PROSITE" id="PS52029"/>
    </source>
</evidence>
<evidence type="ECO:0000256" key="2">
    <source>
        <dbReference type="ARBA" id="ARBA00005992"/>
    </source>
</evidence>
<dbReference type="Pfam" id="PF03734">
    <property type="entry name" value="YkuD"/>
    <property type="match status" value="1"/>
</dbReference>
<organism evidence="12 13">
    <name type="scientific">Enterovirga rhinocerotis</name>
    <dbReference type="NCBI Taxonomy" id="1339210"/>
    <lineage>
        <taxon>Bacteria</taxon>
        <taxon>Pseudomonadati</taxon>
        <taxon>Pseudomonadota</taxon>
        <taxon>Alphaproteobacteria</taxon>
        <taxon>Hyphomicrobiales</taxon>
        <taxon>Methylobacteriaceae</taxon>
        <taxon>Enterovirga</taxon>
    </lineage>
</organism>
<feature type="signal peptide" evidence="10">
    <location>
        <begin position="1"/>
        <end position="22"/>
    </location>
</feature>
<dbReference type="GO" id="GO:0071555">
    <property type="term" value="P:cell wall organization"/>
    <property type="evidence" value="ECO:0007669"/>
    <property type="project" value="UniProtKB-UniRule"/>
</dbReference>
<evidence type="ECO:0000256" key="6">
    <source>
        <dbReference type="ARBA" id="ARBA00022960"/>
    </source>
</evidence>
<dbReference type="FunFam" id="2.40.440.10:FF:000002">
    <property type="entry name" value="L,D-transpeptidase ErfK/SrfK"/>
    <property type="match status" value="1"/>
</dbReference>
<dbReference type="PANTHER" id="PTHR30582">
    <property type="entry name" value="L,D-TRANSPEPTIDASE"/>
    <property type="match status" value="1"/>
</dbReference>
<evidence type="ECO:0000256" key="10">
    <source>
        <dbReference type="SAM" id="SignalP"/>
    </source>
</evidence>
<evidence type="ECO:0000313" key="12">
    <source>
        <dbReference type="EMBL" id="TDR89660.1"/>
    </source>
</evidence>
<evidence type="ECO:0000256" key="7">
    <source>
        <dbReference type="ARBA" id="ARBA00022984"/>
    </source>
</evidence>
<name>A0A4R7BV19_9HYPH</name>
<evidence type="ECO:0000256" key="4">
    <source>
        <dbReference type="ARBA" id="ARBA00022679"/>
    </source>
</evidence>
<dbReference type="AlphaFoldDB" id="A0A4R7BV19"/>
<feature type="active site" description="Nucleophile" evidence="9">
    <location>
        <position position="214"/>
    </location>
</feature>
<feature type="domain" description="L,D-TPase catalytic" evidence="11">
    <location>
        <begin position="96"/>
        <end position="238"/>
    </location>
</feature>
<dbReference type="PROSITE" id="PS52029">
    <property type="entry name" value="LD_TPASE"/>
    <property type="match status" value="1"/>
</dbReference>
<reference evidence="12 13" key="1">
    <citation type="submission" date="2019-03" db="EMBL/GenBank/DDBJ databases">
        <title>Genomic Encyclopedia of Type Strains, Phase IV (KMG-IV): sequencing the most valuable type-strain genomes for metagenomic binning, comparative biology and taxonomic classification.</title>
        <authorList>
            <person name="Goeker M."/>
        </authorList>
    </citation>
    <scope>NUCLEOTIDE SEQUENCE [LARGE SCALE GENOMIC DNA]</scope>
    <source>
        <strain evidence="12 13">DSM 25903</strain>
    </source>
</reference>
<keyword evidence="13" id="KW-1185">Reference proteome</keyword>
<gene>
    <name evidence="12" type="ORF">EV668_2495</name>
</gene>
<feature type="chain" id="PRO_5020825912" evidence="10">
    <location>
        <begin position="23"/>
        <end position="239"/>
    </location>
</feature>
<comment type="pathway">
    <text evidence="1 9">Cell wall biogenesis; peptidoglycan biosynthesis.</text>
</comment>
<dbReference type="Gene3D" id="2.40.440.10">
    <property type="entry name" value="L,D-transpeptidase catalytic domain-like"/>
    <property type="match status" value="1"/>
</dbReference>
<feature type="active site" description="Proton donor/acceptor" evidence="9">
    <location>
        <position position="198"/>
    </location>
</feature>
<protein>
    <submittedName>
        <fullName evidence="12">Lipoprotein-anchoring transpeptidase ErfK/SrfK</fullName>
    </submittedName>
</protein>
<evidence type="ECO:0000256" key="1">
    <source>
        <dbReference type="ARBA" id="ARBA00004752"/>
    </source>
</evidence>
<dbReference type="GO" id="GO:0005576">
    <property type="term" value="C:extracellular region"/>
    <property type="evidence" value="ECO:0007669"/>
    <property type="project" value="TreeGrafter"/>
</dbReference>
<keyword evidence="12" id="KW-0449">Lipoprotein</keyword>
<dbReference type="PANTHER" id="PTHR30582:SF24">
    <property type="entry name" value="L,D-TRANSPEPTIDASE ERFK_SRFK-RELATED"/>
    <property type="match status" value="1"/>
</dbReference>
<dbReference type="PROSITE" id="PS51257">
    <property type="entry name" value="PROKAR_LIPOPROTEIN"/>
    <property type="match status" value="1"/>
</dbReference>
<dbReference type="CDD" id="cd16913">
    <property type="entry name" value="YkuD_like"/>
    <property type="match status" value="1"/>
</dbReference>
<dbReference type="Proteomes" id="UP000295122">
    <property type="component" value="Unassembled WGS sequence"/>
</dbReference>
<dbReference type="InterPro" id="IPR050979">
    <property type="entry name" value="LD-transpeptidase"/>
</dbReference>
<dbReference type="GO" id="GO:0016757">
    <property type="term" value="F:glycosyltransferase activity"/>
    <property type="evidence" value="ECO:0007669"/>
    <property type="project" value="UniProtKB-KW"/>
</dbReference>
<accession>A0A4R7BV19</accession>
<keyword evidence="8 9" id="KW-0961">Cell wall biogenesis/degradation</keyword>
<evidence type="ECO:0000256" key="8">
    <source>
        <dbReference type="ARBA" id="ARBA00023316"/>
    </source>
</evidence>
<dbReference type="GO" id="GO:0008360">
    <property type="term" value="P:regulation of cell shape"/>
    <property type="evidence" value="ECO:0007669"/>
    <property type="project" value="UniProtKB-UniRule"/>
</dbReference>
<evidence type="ECO:0000256" key="9">
    <source>
        <dbReference type="PROSITE-ProRule" id="PRU01373"/>
    </source>
</evidence>